<dbReference type="Proteomes" id="UP000288805">
    <property type="component" value="Unassembled WGS sequence"/>
</dbReference>
<comment type="caution">
    <text evidence="2">The sequence shown here is derived from an EMBL/GenBank/DDBJ whole genome shotgun (WGS) entry which is preliminary data.</text>
</comment>
<organism evidence="2 3">
    <name type="scientific">Vitis vinifera</name>
    <name type="common">Grape</name>
    <dbReference type="NCBI Taxonomy" id="29760"/>
    <lineage>
        <taxon>Eukaryota</taxon>
        <taxon>Viridiplantae</taxon>
        <taxon>Streptophyta</taxon>
        <taxon>Embryophyta</taxon>
        <taxon>Tracheophyta</taxon>
        <taxon>Spermatophyta</taxon>
        <taxon>Magnoliopsida</taxon>
        <taxon>eudicotyledons</taxon>
        <taxon>Gunneridae</taxon>
        <taxon>Pentapetalae</taxon>
        <taxon>rosids</taxon>
        <taxon>Vitales</taxon>
        <taxon>Vitaceae</taxon>
        <taxon>Viteae</taxon>
        <taxon>Vitis</taxon>
    </lineage>
</organism>
<dbReference type="EMBL" id="QGNW01000035">
    <property type="protein sequence ID" value="RVX10280.1"/>
    <property type="molecule type" value="Genomic_DNA"/>
</dbReference>
<evidence type="ECO:0000313" key="3">
    <source>
        <dbReference type="Proteomes" id="UP000288805"/>
    </source>
</evidence>
<evidence type="ECO:0000313" key="2">
    <source>
        <dbReference type="EMBL" id="RVX10280.1"/>
    </source>
</evidence>
<gene>
    <name evidence="2" type="ORF">CK203_016128</name>
</gene>
<dbReference type="AlphaFoldDB" id="A0A438JMT4"/>
<accession>A0A438JMT4</accession>
<sequence>MRLKDQRYRHDGYHQFFHPPVDSNDATLEQYARAFILGLIAKHLDQGLQDEALLDEGLPTDPLGCFMGALHGRLSCPSSDDISSRPRDLADDVTSYLI</sequence>
<proteinExistence type="predicted"/>
<feature type="region of interest" description="Disordered" evidence="1">
    <location>
        <begin position="77"/>
        <end position="98"/>
    </location>
</feature>
<evidence type="ECO:0000256" key="1">
    <source>
        <dbReference type="SAM" id="MobiDB-lite"/>
    </source>
</evidence>
<protein>
    <submittedName>
        <fullName evidence="2">Uncharacterized protein</fullName>
    </submittedName>
</protein>
<name>A0A438JMT4_VITVI</name>
<reference evidence="2 3" key="1">
    <citation type="journal article" date="2018" name="PLoS Genet.">
        <title>Population sequencing reveals clonal diversity and ancestral inbreeding in the grapevine cultivar Chardonnay.</title>
        <authorList>
            <person name="Roach M.J."/>
            <person name="Johnson D.L."/>
            <person name="Bohlmann J."/>
            <person name="van Vuuren H.J."/>
            <person name="Jones S.J."/>
            <person name="Pretorius I.S."/>
            <person name="Schmidt S.A."/>
            <person name="Borneman A.R."/>
        </authorList>
    </citation>
    <scope>NUCLEOTIDE SEQUENCE [LARGE SCALE GENOMIC DNA]</scope>
    <source>
        <strain evidence="3">cv. Chardonnay</strain>
        <tissue evidence="2">Leaf</tissue>
    </source>
</reference>